<reference evidence="2" key="1">
    <citation type="submission" date="2022-01" db="EMBL/GenBank/DDBJ databases">
        <authorList>
            <person name="King R."/>
        </authorList>
    </citation>
    <scope>NUCLEOTIDE SEQUENCE</scope>
</reference>
<dbReference type="SUPFAM" id="SSF49599">
    <property type="entry name" value="TRAF domain-like"/>
    <property type="match status" value="1"/>
</dbReference>
<organism evidence="2 3">
    <name type="scientific">Ceutorhynchus assimilis</name>
    <name type="common">cabbage seed weevil</name>
    <dbReference type="NCBI Taxonomy" id="467358"/>
    <lineage>
        <taxon>Eukaryota</taxon>
        <taxon>Metazoa</taxon>
        <taxon>Ecdysozoa</taxon>
        <taxon>Arthropoda</taxon>
        <taxon>Hexapoda</taxon>
        <taxon>Insecta</taxon>
        <taxon>Pterygota</taxon>
        <taxon>Neoptera</taxon>
        <taxon>Endopterygota</taxon>
        <taxon>Coleoptera</taxon>
        <taxon>Polyphaga</taxon>
        <taxon>Cucujiformia</taxon>
        <taxon>Curculionidae</taxon>
        <taxon>Ceutorhynchinae</taxon>
        <taxon>Ceutorhynchus</taxon>
    </lineage>
</organism>
<feature type="domain" description="MATH" evidence="1">
    <location>
        <begin position="18"/>
        <end position="152"/>
    </location>
</feature>
<evidence type="ECO:0000313" key="3">
    <source>
        <dbReference type="Proteomes" id="UP001152799"/>
    </source>
</evidence>
<dbReference type="SMART" id="SM00061">
    <property type="entry name" value="MATH"/>
    <property type="match status" value="1"/>
</dbReference>
<evidence type="ECO:0000313" key="2">
    <source>
        <dbReference type="EMBL" id="CAG9770905.1"/>
    </source>
</evidence>
<dbReference type="Pfam" id="PF22486">
    <property type="entry name" value="MATH_2"/>
    <property type="match status" value="1"/>
</dbReference>
<accession>A0A9N9MT03</accession>
<dbReference type="PROSITE" id="PS50144">
    <property type="entry name" value="MATH"/>
    <property type="match status" value="1"/>
</dbReference>
<dbReference type="Proteomes" id="UP001152799">
    <property type="component" value="Chromosome 6"/>
</dbReference>
<protein>
    <recommendedName>
        <fullName evidence="1">MATH domain-containing protein</fullName>
    </recommendedName>
</protein>
<keyword evidence="3" id="KW-1185">Reference proteome</keyword>
<dbReference type="EMBL" id="OU892282">
    <property type="protein sequence ID" value="CAG9770905.1"/>
    <property type="molecule type" value="Genomic_DNA"/>
</dbReference>
<dbReference type="InterPro" id="IPR008974">
    <property type="entry name" value="TRAF-like"/>
</dbReference>
<dbReference type="AlphaFoldDB" id="A0A9N9MT03"/>
<dbReference type="CDD" id="cd00121">
    <property type="entry name" value="MATH"/>
    <property type="match status" value="1"/>
</dbReference>
<proteinExistence type="predicted"/>
<name>A0A9N9MT03_9CUCU</name>
<sequence length="171" mass="20210">MAGNSDDYLDIDHRSTGSQKLFIDFYGINSMEVDEYKYSHYFTLCNSKWCMYLERKFDEDKDDDYMSIFLQKVDDERENQYSFHVQMTVTLLSYGNQNISRTLTPANSKSRYVFGKRSGESMNWGFRSFILWDHLLLPRFIAHNEDNIQFELDMTIIKIYAHGIDCGCEAC</sequence>
<evidence type="ECO:0000259" key="1">
    <source>
        <dbReference type="PROSITE" id="PS50144"/>
    </source>
</evidence>
<gene>
    <name evidence="2" type="ORF">CEUTPL_LOCUS11349</name>
</gene>
<dbReference type="OrthoDB" id="10545145at2759"/>
<dbReference type="InterPro" id="IPR002083">
    <property type="entry name" value="MATH/TRAF_dom"/>
</dbReference>
<dbReference type="Gene3D" id="2.60.210.10">
    <property type="entry name" value="Apoptosis, Tumor Necrosis Factor Receptor Associated Protein 2, Chain A"/>
    <property type="match status" value="1"/>
</dbReference>